<evidence type="ECO:0000259" key="1">
    <source>
        <dbReference type="Pfam" id="PF00111"/>
    </source>
</evidence>
<dbReference type="GO" id="GO:0051537">
    <property type="term" value="F:2 iron, 2 sulfur cluster binding"/>
    <property type="evidence" value="ECO:0007669"/>
    <property type="project" value="InterPro"/>
</dbReference>
<sequence length="109" mass="11802">MRAFQLNVNDQVRTVTVHHTDTPLLWALRDGLRMTGTKYGCGMGMCGACTVLLDGNPVPMGSAKPACLRLRPLSPMQSSRRRGSACGNCRCGRPADVVITAYAGTHLRR</sequence>
<protein>
    <recommendedName>
        <fullName evidence="1">2Fe-2S ferredoxin-type domain-containing protein</fullName>
    </recommendedName>
</protein>
<dbReference type="InterPro" id="IPR012675">
    <property type="entry name" value="Beta-grasp_dom_sf"/>
</dbReference>
<feature type="domain" description="2Fe-2S ferredoxin-type" evidence="1">
    <location>
        <begin position="7"/>
        <end position="57"/>
    </location>
</feature>
<dbReference type="EMBL" id="JACHHZ010000007">
    <property type="protein sequence ID" value="MBB6096399.1"/>
    <property type="molecule type" value="Genomic_DNA"/>
</dbReference>
<evidence type="ECO:0000313" key="2">
    <source>
        <dbReference type="EMBL" id="MBB6096399.1"/>
    </source>
</evidence>
<organism evidence="2 3">
    <name type="scientific">Povalibacter uvarum</name>
    <dbReference type="NCBI Taxonomy" id="732238"/>
    <lineage>
        <taxon>Bacteria</taxon>
        <taxon>Pseudomonadati</taxon>
        <taxon>Pseudomonadota</taxon>
        <taxon>Gammaproteobacteria</taxon>
        <taxon>Steroidobacterales</taxon>
        <taxon>Steroidobacteraceae</taxon>
        <taxon>Povalibacter</taxon>
    </lineage>
</organism>
<gene>
    <name evidence="2" type="ORF">HNQ60_005321</name>
</gene>
<comment type="caution">
    <text evidence="2">The sequence shown here is derived from an EMBL/GenBank/DDBJ whole genome shotgun (WGS) entry which is preliminary data.</text>
</comment>
<reference evidence="2 3" key="1">
    <citation type="submission" date="2020-08" db="EMBL/GenBank/DDBJ databases">
        <title>Genomic Encyclopedia of Type Strains, Phase IV (KMG-IV): sequencing the most valuable type-strain genomes for metagenomic binning, comparative biology and taxonomic classification.</title>
        <authorList>
            <person name="Goeker M."/>
        </authorList>
    </citation>
    <scope>NUCLEOTIDE SEQUENCE [LARGE SCALE GENOMIC DNA]</scope>
    <source>
        <strain evidence="2 3">DSM 26723</strain>
    </source>
</reference>
<dbReference type="PROSITE" id="PS00197">
    <property type="entry name" value="2FE2S_FER_1"/>
    <property type="match status" value="1"/>
</dbReference>
<dbReference type="InterPro" id="IPR006058">
    <property type="entry name" value="2Fe2S_fd_BS"/>
</dbReference>
<evidence type="ECO:0000313" key="3">
    <source>
        <dbReference type="Proteomes" id="UP000588068"/>
    </source>
</evidence>
<dbReference type="InterPro" id="IPR036010">
    <property type="entry name" value="2Fe-2S_ferredoxin-like_sf"/>
</dbReference>
<dbReference type="AlphaFoldDB" id="A0A841HVW5"/>
<dbReference type="Pfam" id="PF00111">
    <property type="entry name" value="Fer2"/>
    <property type="match status" value="1"/>
</dbReference>
<dbReference type="CDD" id="cd00207">
    <property type="entry name" value="fer2"/>
    <property type="match status" value="1"/>
</dbReference>
<dbReference type="Gene3D" id="3.10.20.30">
    <property type="match status" value="1"/>
</dbReference>
<dbReference type="InterPro" id="IPR001041">
    <property type="entry name" value="2Fe-2S_ferredoxin-type"/>
</dbReference>
<proteinExistence type="predicted"/>
<keyword evidence="3" id="KW-1185">Reference proteome</keyword>
<accession>A0A841HVW5</accession>
<dbReference type="Proteomes" id="UP000588068">
    <property type="component" value="Unassembled WGS sequence"/>
</dbReference>
<name>A0A841HVW5_9GAMM</name>
<dbReference type="GO" id="GO:0016903">
    <property type="term" value="F:oxidoreductase activity, acting on the aldehyde or oxo group of donors"/>
    <property type="evidence" value="ECO:0007669"/>
    <property type="project" value="TreeGrafter"/>
</dbReference>
<dbReference type="SUPFAM" id="SSF54292">
    <property type="entry name" value="2Fe-2S ferredoxin-like"/>
    <property type="match status" value="1"/>
</dbReference>
<dbReference type="PANTHER" id="PTHR45331">
    <property type="entry name" value="OXIDOREDUCTASE, IRON-SULPHUR BINDING SUBUNIT-RELATED-RELATED"/>
    <property type="match status" value="1"/>
</dbReference>
<dbReference type="PANTHER" id="PTHR45331:SF2">
    <property type="entry name" value="OXIDOREDUCTASE WITH IRON-SULFUR SUBUNIT"/>
    <property type="match status" value="1"/>
</dbReference>
<dbReference type="InterPro" id="IPR052914">
    <property type="entry name" value="Aldehyde_Oxdr_Iron-Sulfur"/>
</dbReference>